<reference evidence="2" key="1">
    <citation type="submission" date="2014-11" db="EMBL/GenBank/DDBJ databases">
        <authorList>
            <person name="Hornung B.V."/>
        </authorList>
    </citation>
    <scope>NUCLEOTIDE SEQUENCE</scope>
    <source>
        <strain evidence="2">INE</strain>
    </source>
</reference>
<dbReference type="EMBL" id="LR746496">
    <property type="protein sequence ID" value="CAA7602914.1"/>
    <property type="molecule type" value="Genomic_DNA"/>
</dbReference>
<dbReference type="Proteomes" id="UP000836597">
    <property type="component" value="Chromosome"/>
</dbReference>
<name>A0A8S0WQX0_9FIRM</name>
<reference evidence="1" key="2">
    <citation type="submission" date="2020-01" db="EMBL/GenBank/DDBJ databases">
        <authorList>
            <person name="Hornung B."/>
        </authorList>
    </citation>
    <scope>NUCLEOTIDE SEQUENCE</scope>
    <source>
        <strain evidence="1">PacBioINE</strain>
    </source>
</reference>
<dbReference type="RefSeq" id="WP_240986212.1">
    <property type="nucleotide sequence ID" value="NZ_CDGJ01000003.1"/>
</dbReference>
<sequence>MIAWARDGGAVPPQLKEHAREKGWAVIVREVMPEWAPSYQVGTAGNVSAETEKVTIGEYLPAV</sequence>
<gene>
    <name evidence="2" type="ORF">DEACI_0216</name>
    <name evidence="1" type="ORF">DEACI_3737</name>
</gene>
<proteinExistence type="predicted"/>
<dbReference type="EMBL" id="CDGJ01000003">
    <property type="protein sequence ID" value="CEJ05796.1"/>
    <property type="molecule type" value="Genomic_DNA"/>
</dbReference>
<accession>A0A8S0WQX0</accession>
<organism evidence="1">
    <name type="scientific">Acididesulfobacillus acetoxydans</name>
    <dbReference type="NCBI Taxonomy" id="1561005"/>
    <lineage>
        <taxon>Bacteria</taxon>
        <taxon>Bacillati</taxon>
        <taxon>Bacillota</taxon>
        <taxon>Clostridia</taxon>
        <taxon>Eubacteriales</taxon>
        <taxon>Peptococcaceae</taxon>
        <taxon>Acididesulfobacillus</taxon>
    </lineage>
</organism>
<dbReference type="Proteomes" id="UP001071230">
    <property type="component" value="Unassembled WGS sequence"/>
</dbReference>
<dbReference type="AlphaFoldDB" id="A0A8S0WQX0"/>
<evidence type="ECO:0000313" key="2">
    <source>
        <dbReference type="EMBL" id="CEJ05796.1"/>
    </source>
</evidence>
<dbReference type="KEGG" id="aacx:DEACI_3737"/>
<evidence type="ECO:0000313" key="1">
    <source>
        <dbReference type="EMBL" id="CAA7602914.1"/>
    </source>
</evidence>
<keyword evidence="3" id="KW-1185">Reference proteome</keyword>
<protein>
    <submittedName>
        <fullName evidence="1">Uncharacterized protein</fullName>
    </submittedName>
</protein>
<evidence type="ECO:0000313" key="3">
    <source>
        <dbReference type="Proteomes" id="UP001071230"/>
    </source>
</evidence>